<reference evidence="1 2" key="1">
    <citation type="submission" date="2018-03" db="EMBL/GenBank/DDBJ databases">
        <title>Genomic Encyclopedia of Archaeal and Bacterial Type Strains, Phase II (KMG-II): from individual species to whole genera.</title>
        <authorList>
            <person name="Goeker M."/>
        </authorList>
    </citation>
    <scope>NUCLEOTIDE SEQUENCE [LARGE SCALE GENOMIC DNA]</scope>
    <source>
        <strain evidence="1 2">DSM 45211</strain>
    </source>
</reference>
<keyword evidence="2" id="KW-1185">Reference proteome</keyword>
<name>A0A2P8DT01_9ACTN</name>
<protein>
    <submittedName>
        <fullName evidence="1">Uncharacterized protein</fullName>
    </submittedName>
</protein>
<comment type="caution">
    <text evidence="1">The sequence shown here is derived from an EMBL/GenBank/DDBJ whole genome shotgun (WGS) entry which is preliminary data.</text>
</comment>
<dbReference type="AlphaFoldDB" id="A0A2P8DT01"/>
<dbReference type="Proteomes" id="UP000243528">
    <property type="component" value="Unassembled WGS sequence"/>
</dbReference>
<accession>A0A2P8DT01</accession>
<evidence type="ECO:0000313" key="2">
    <source>
        <dbReference type="Proteomes" id="UP000243528"/>
    </source>
</evidence>
<evidence type="ECO:0000313" key="1">
    <source>
        <dbReference type="EMBL" id="PSL00344.1"/>
    </source>
</evidence>
<sequence>MFSSTLLTRDTTNPGWCSCKRGEARSPSLARSSRSRTFWGYGSRDVVLPEDAFYHTAEWT</sequence>
<proteinExistence type="predicted"/>
<organism evidence="1 2">
    <name type="scientific">Haloactinopolyspora alba</name>
    <dbReference type="NCBI Taxonomy" id="648780"/>
    <lineage>
        <taxon>Bacteria</taxon>
        <taxon>Bacillati</taxon>
        <taxon>Actinomycetota</taxon>
        <taxon>Actinomycetes</taxon>
        <taxon>Jiangellales</taxon>
        <taxon>Jiangellaceae</taxon>
        <taxon>Haloactinopolyspora</taxon>
    </lineage>
</organism>
<gene>
    <name evidence="1" type="ORF">CLV30_1164</name>
</gene>
<dbReference type="EMBL" id="PYGE01000016">
    <property type="protein sequence ID" value="PSL00344.1"/>
    <property type="molecule type" value="Genomic_DNA"/>
</dbReference>